<dbReference type="RefSeq" id="WP_189221837.1">
    <property type="nucleotide sequence ID" value="NZ_BMRG01000002.1"/>
</dbReference>
<keyword evidence="1" id="KW-0678">Repressor</keyword>
<evidence type="ECO:0000259" key="5">
    <source>
        <dbReference type="PROSITE" id="PS50937"/>
    </source>
</evidence>
<dbReference type="EMBL" id="BMRG01000002">
    <property type="protein sequence ID" value="GGP40543.1"/>
    <property type="molecule type" value="Genomic_DNA"/>
</dbReference>
<accession>A0A918AIB5</accession>
<keyword evidence="4" id="KW-0804">Transcription</keyword>
<dbReference type="Gene3D" id="1.10.1660.10">
    <property type="match status" value="1"/>
</dbReference>
<proteinExistence type="predicted"/>
<keyword evidence="7" id="KW-1185">Reference proteome</keyword>
<dbReference type="PANTHER" id="PTHR30204:SF69">
    <property type="entry name" value="MERR-FAMILY TRANSCRIPTIONAL REGULATOR"/>
    <property type="match status" value="1"/>
</dbReference>
<name>A0A918AIB5_9PSEU</name>
<dbReference type="InterPro" id="IPR009061">
    <property type="entry name" value="DNA-bd_dom_put_sf"/>
</dbReference>
<reference evidence="6" key="1">
    <citation type="journal article" date="2014" name="Int. J. Syst. Evol. Microbiol.">
        <title>Complete genome sequence of Corynebacterium casei LMG S-19264T (=DSM 44701T), isolated from a smear-ripened cheese.</title>
        <authorList>
            <consortium name="US DOE Joint Genome Institute (JGI-PGF)"/>
            <person name="Walter F."/>
            <person name="Albersmeier A."/>
            <person name="Kalinowski J."/>
            <person name="Ruckert C."/>
        </authorList>
    </citation>
    <scope>NUCLEOTIDE SEQUENCE</scope>
    <source>
        <strain evidence="6">JCM 3313</strain>
    </source>
</reference>
<evidence type="ECO:0000256" key="1">
    <source>
        <dbReference type="ARBA" id="ARBA00022491"/>
    </source>
</evidence>
<dbReference type="AlphaFoldDB" id="A0A918AIB5"/>
<evidence type="ECO:0000256" key="4">
    <source>
        <dbReference type="ARBA" id="ARBA00023163"/>
    </source>
</evidence>
<evidence type="ECO:0000313" key="7">
    <source>
        <dbReference type="Proteomes" id="UP000639606"/>
    </source>
</evidence>
<evidence type="ECO:0000256" key="3">
    <source>
        <dbReference type="ARBA" id="ARBA00023125"/>
    </source>
</evidence>
<reference evidence="6" key="2">
    <citation type="submission" date="2020-09" db="EMBL/GenBank/DDBJ databases">
        <authorList>
            <person name="Sun Q."/>
            <person name="Ohkuma M."/>
        </authorList>
    </citation>
    <scope>NUCLEOTIDE SEQUENCE</scope>
    <source>
        <strain evidence="6">JCM 3313</strain>
    </source>
</reference>
<organism evidence="6 7">
    <name type="scientific">Saccharothrix coeruleofusca</name>
    <dbReference type="NCBI Taxonomy" id="33919"/>
    <lineage>
        <taxon>Bacteria</taxon>
        <taxon>Bacillati</taxon>
        <taxon>Actinomycetota</taxon>
        <taxon>Actinomycetes</taxon>
        <taxon>Pseudonocardiales</taxon>
        <taxon>Pseudonocardiaceae</taxon>
        <taxon>Saccharothrix</taxon>
    </lineage>
</organism>
<comment type="caution">
    <text evidence="6">The sequence shown here is derived from an EMBL/GenBank/DDBJ whole genome shotgun (WGS) entry which is preliminary data.</text>
</comment>
<dbReference type="PANTHER" id="PTHR30204">
    <property type="entry name" value="REDOX-CYCLING DRUG-SENSING TRANSCRIPTIONAL ACTIVATOR SOXR"/>
    <property type="match status" value="1"/>
</dbReference>
<dbReference type="GO" id="GO:0003677">
    <property type="term" value="F:DNA binding"/>
    <property type="evidence" value="ECO:0007669"/>
    <property type="project" value="UniProtKB-KW"/>
</dbReference>
<dbReference type="Pfam" id="PF13411">
    <property type="entry name" value="MerR_1"/>
    <property type="match status" value="1"/>
</dbReference>
<dbReference type="GO" id="GO:0003700">
    <property type="term" value="F:DNA-binding transcription factor activity"/>
    <property type="evidence" value="ECO:0007669"/>
    <property type="project" value="InterPro"/>
</dbReference>
<dbReference type="InterPro" id="IPR000551">
    <property type="entry name" value="MerR-type_HTH_dom"/>
</dbReference>
<dbReference type="SMART" id="SM00422">
    <property type="entry name" value="HTH_MERR"/>
    <property type="match status" value="1"/>
</dbReference>
<dbReference type="PROSITE" id="PS50937">
    <property type="entry name" value="HTH_MERR_2"/>
    <property type="match status" value="1"/>
</dbReference>
<evidence type="ECO:0000313" key="6">
    <source>
        <dbReference type="EMBL" id="GGP40543.1"/>
    </source>
</evidence>
<dbReference type="PRINTS" id="PR00040">
    <property type="entry name" value="HTHMERR"/>
</dbReference>
<dbReference type="CDD" id="cd04770">
    <property type="entry name" value="HTH_HMRTR"/>
    <property type="match status" value="1"/>
</dbReference>
<keyword evidence="2" id="KW-0805">Transcription regulation</keyword>
<gene>
    <name evidence="6" type="ORF">GCM10010185_09500</name>
</gene>
<protein>
    <submittedName>
        <fullName evidence="6">Heavy metal-responsive transcriptional regulator</fullName>
    </submittedName>
</protein>
<evidence type="ECO:0000256" key="2">
    <source>
        <dbReference type="ARBA" id="ARBA00023015"/>
    </source>
</evidence>
<dbReference type="SUPFAM" id="SSF46955">
    <property type="entry name" value="Putative DNA-binding domain"/>
    <property type="match status" value="1"/>
</dbReference>
<dbReference type="Proteomes" id="UP000639606">
    <property type="component" value="Unassembled WGS sequence"/>
</dbReference>
<sequence length="131" mass="14460">MRVAELADAVGVRPDTVRYYERAGLLPPPPRSASGYRRYPAEAVDRLRFVRGCQKLGLRLKEIADLLAVRDTGVCPCEPAETMLHRHIAELDAELARLSALRAELVELVGGLPSGRCPELDQGDWCPPEGR</sequence>
<dbReference type="InterPro" id="IPR047057">
    <property type="entry name" value="MerR_fam"/>
</dbReference>
<keyword evidence="3" id="KW-0238">DNA-binding</keyword>
<feature type="domain" description="HTH merR-type" evidence="5">
    <location>
        <begin position="1"/>
        <end position="69"/>
    </location>
</feature>